<dbReference type="RefSeq" id="WP_191286192.1">
    <property type="nucleotide sequence ID" value="NZ_BNCH01000003.1"/>
</dbReference>
<evidence type="ECO:0000313" key="3">
    <source>
        <dbReference type="Proteomes" id="UP000609802"/>
    </source>
</evidence>
<feature type="domain" description="Bacterial bifunctional deaminase-reductase C-terminal" evidence="1">
    <location>
        <begin position="3"/>
        <end position="169"/>
    </location>
</feature>
<gene>
    <name evidence="2" type="ORF">GCM10016455_18150</name>
</gene>
<keyword evidence="3" id="KW-1185">Reference proteome</keyword>
<dbReference type="Proteomes" id="UP000609802">
    <property type="component" value="Unassembled WGS sequence"/>
</dbReference>
<dbReference type="Pfam" id="PF01872">
    <property type="entry name" value="RibD_C"/>
    <property type="match status" value="1"/>
</dbReference>
<proteinExistence type="predicted"/>
<dbReference type="PANTHER" id="PTHR38011:SF11">
    <property type="entry name" value="2,5-DIAMINO-6-RIBOSYLAMINO-4(3H)-PYRIMIDINONE 5'-PHOSPHATE REDUCTASE"/>
    <property type="match status" value="1"/>
</dbReference>
<dbReference type="InterPro" id="IPR050765">
    <property type="entry name" value="Riboflavin_Biosynth_HTPR"/>
</dbReference>
<dbReference type="Gene3D" id="3.40.430.10">
    <property type="entry name" value="Dihydrofolate Reductase, subunit A"/>
    <property type="match status" value="1"/>
</dbReference>
<organism evidence="2 3">
    <name type="scientific">Aliiroseovarius zhejiangensis</name>
    <dbReference type="NCBI Taxonomy" id="1632025"/>
    <lineage>
        <taxon>Bacteria</taxon>
        <taxon>Pseudomonadati</taxon>
        <taxon>Pseudomonadota</taxon>
        <taxon>Alphaproteobacteria</taxon>
        <taxon>Rhodobacterales</taxon>
        <taxon>Paracoccaceae</taxon>
        <taxon>Aliiroseovarius</taxon>
    </lineage>
</organism>
<dbReference type="PANTHER" id="PTHR38011">
    <property type="entry name" value="DIHYDROFOLATE REDUCTASE FAMILY PROTEIN (AFU_ORTHOLOGUE AFUA_8G06820)"/>
    <property type="match status" value="1"/>
</dbReference>
<dbReference type="SUPFAM" id="SSF53597">
    <property type="entry name" value="Dihydrofolate reductase-like"/>
    <property type="match status" value="1"/>
</dbReference>
<sequence length="175" mass="18956">MREIIYDAAVSLDGFIAGPGGDASAFPGEGDHIAPYFDRLAGYGTVIMGRHTYEYGYGFGLEPGARAYPHMDHHIFSTTLSLPDEADVTIVRSDWRSHLDKLRAGDGAPVYLCGGGQFAGWVLQQGLIDRLILKLAPLTLGAGVPLFAGGQLTTQWQRRSVTHYASGVTLLEFTR</sequence>
<name>A0ABQ3J0X9_9RHOB</name>
<evidence type="ECO:0000259" key="1">
    <source>
        <dbReference type="Pfam" id="PF01872"/>
    </source>
</evidence>
<protein>
    <recommendedName>
        <fullName evidence="1">Bacterial bifunctional deaminase-reductase C-terminal domain-containing protein</fullName>
    </recommendedName>
</protein>
<reference evidence="3" key="1">
    <citation type="journal article" date="2019" name="Int. J. Syst. Evol. Microbiol.">
        <title>The Global Catalogue of Microorganisms (GCM) 10K type strain sequencing project: providing services to taxonomists for standard genome sequencing and annotation.</title>
        <authorList>
            <consortium name="The Broad Institute Genomics Platform"/>
            <consortium name="The Broad Institute Genome Sequencing Center for Infectious Disease"/>
            <person name="Wu L."/>
            <person name="Ma J."/>
        </authorList>
    </citation>
    <scope>NUCLEOTIDE SEQUENCE [LARGE SCALE GENOMIC DNA]</scope>
    <source>
        <strain evidence="3">KCTC 42443</strain>
    </source>
</reference>
<accession>A0ABQ3J0X9</accession>
<dbReference type="InterPro" id="IPR024072">
    <property type="entry name" value="DHFR-like_dom_sf"/>
</dbReference>
<dbReference type="InterPro" id="IPR002734">
    <property type="entry name" value="RibDG_C"/>
</dbReference>
<dbReference type="EMBL" id="BNCH01000003">
    <property type="protein sequence ID" value="GHE97895.1"/>
    <property type="molecule type" value="Genomic_DNA"/>
</dbReference>
<comment type="caution">
    <text evidence="2">The sequence shown here is derived from an EMBL/GenBank/DDBJ whole genome shotgun (WGS) entry which is preliminary data.</text>
</comment>
<evidence type="ECO:0000313" key="2">
    <source>
        <dbReference type="EMBL" id="GHE97895.1"/>
    </source>
</evidence>